<dbReference type="GO" id="GO:0071949">
    <property type="term" value="F:FAD binding"/>
    <property type="evidence" value="ECO:0007669"/>
    <property type="project" value="InterPro"/>
</dbReference>
<dbReference type="KEGG" id="htq:FRZ44_43770"/>
<dbReference type="Pfam" id="PF08031">
    <property type="entry name" value="BBE"/>
    <property type="match status" value="1"/>
</dbReference>
<dbReference type="InterPro" id="IPR006094">
    <property type="entry name" value="Oxid_FAD_bind_N"/>
</dbReference>
<keyword evidence="8" id="KW-1185">Reference proteome</keyword>
<accession>A0A5J6MQY7</accession>
<evidence type="ECO:0000313" key="7">
    <source>
        <dbReference type="EMBL" id="QEX19065.1"/>
    </source>
</evidence>
<dbReference type="Proteomes" id="UP000326202">
    <property type="component" value="Chromosome"/>
</dbReference>
<dbReference type="InterPro" id="IPR016166">
    <property type="entry name" value="FAD-bd_PCMH"/>
</dbReference>
<dbReference type="EMBL" id="CP042906">
    <property type="protein sequence ID" value="QEX19065.1"/>
    <property type="molecule type" value="Genomic_DNA"/>
</dbReference>
<dbReference type="InterPro" id="IPR050416">
    <property type="entry name" value="FAD-linked_Oxidoreductase"/>
</dbReference>
<dbReference type="InterPro" id="IPR016169">
    <property type="entry name" value="FAD-bd_PCMH_sub2"/>
</dbReference>
<evidence type="ECO:0000256" key="1">
    <source>
        <dbReference type="ARBA" id="ARBA00001974"/>
    </source>
</evidence>
<dbReference type="OrthoDB" id="9775082at2"/>
<feature type="domain" description="FAD-binding PCMH-type" evidence="6">
    <location>
        <begin position="51"/>
        <end position="221"/>
    </location>
</feature>
<dbReference type="Pfam" id="PF01565">
    <property type="entry name" value="FAD_binding_4"/>
    <property type="match status" value="1"/>
</dbReference>
<evidence type="ECO:0000313" key="8">
    <source>
        <dbReference type="Proteomes" id="UP000326202"/>
    </source>
</evidence>
<keyword evidence="3" id="KW-0285">Flavoprotein</keyword>
<dbReference type="SUPFAM" id="SSF56176">
    <property type="entry name" value="FAD-binding/transporter-associated domain-like"/>
    <property type="match status" value="1"/>
</dbReference>
<dbReference type="InterPro" id="IPR016167">
    <property type="entry name" value="FAD-bd_PCMH_sub1"/>
</dbReference>
<keyword evidence="5" id="KW-0560">Oxidoreductase</keyword>
<dbReference type="PROSITE" id="PS00862">
    <property type="entry name" value="OX2_COVAL_FAD"/>
    <property type="match status" value="1"/>
</dbReference>
<evidence type="ECO:0000256" key="2">
    <source>
        <dbReference type="ARBA" id="ARBA00005466"/>
    </source>
</evidence>
<comment type="similarity">
    <text evidence="2">Belongs to the oxygen-dependent FAD-linked oxidoreductase family.</text>
</comment>
<dbReference type="Gene3D" id="3.40.462.20">
    <property type="match status" value="1"/>
</dbReference>
<comment type="cofactor">
    <cofactor evidence="1">
        <name>FAD</name>
        <dbReference type="ChEBI" id="CHEBI:57692"/>
    </cofactor>
</comment>
<sequence length="473" mass="51172">MNHTAKPTAAAHSSSLSDADIGALRGRIRGSLLTANDPGYDEARKIWNASVDRRPTVILRALGAADVIQAIRFAKEHHLPLAVRGGGHNIAGNAVCDQGLMLDLSLMKSVRVNPSTQRAIVEPGATLGDVDRETQAFSLVVPTGINSTTGIAGLTLGGGFGWTTRKFGMTIDNLVSADLVTAEGTLVHASSSENPDLFWAVRGGGGNFGVVTAFEFALHKLDPQVMSGLLVHPLDQANALLKNYRRLVAEAPDELTCWAVMRKAPPLPFIPKEWHGREILIFALCYAGDMAAGEKAVAPFRALGKPIADVVGPHPFVGWQAAFDPLLTPGARNYWKSHDFVGLSDAAIETVVTAAGRLPGDECEIFIAHVGGAMARVKPDATAYPQRQSHFIMNVHTRWRDESQDDRCVDWARKLSAATAPHAAGSVYVNFMPEDETDRVELAYGVNYHRLAGIKRRYDPDNLFRLNQNIRPA</sequence>
<name>A0A5J6MQY7_9PROT</name>
<dbReference type="PANTHER" id="PTHR42973:SF39">
    <property type="entry name" value="FAD-BINDING PCMH-TYPE DOMAIN-CONTAINING PROTEIN"/>
    <property type="match status" value="1"/>
</dbReference>
<evidence type="ECO:0000259" key="6">
    <source>
        <dbReference type="PROSITE" id="PS51387"/>
    </source>
</evidence>
<evidence type="ECO:0000256" key="3">
    <source>
        <dbReference type="ARBA" id="ARBA00022630"/>
    </source>
</evidence>
<dbReference type="Gene3D" id="3.30.465.10">
    <property type="match status" value="1"/>
</dbReference>
<keyword evidence="4" id="KW-0274">FAD</keyword>
<protein>
    <submittedName>
        <fullName evidence="7">FAD-linked oxidase</fullName>
    </submittedName>
</protein>
<dbReference type="RefSeq" id="WP_151179159.1">
    <property type="nucleotide sequence ID" value="NZ_CP042906.1"/>
</dbReference>
<reference evidence="7 8" key="1">
    <citation type="submission" date="2019-08" db="EMBL/GenBank/DDBJ databases">
        <title>Hyperibacter terrae gen. nov., sp. nov. and Hyperibacter viscosus sp. nov., two new members in the family Rhodospirillaceae isolated from the rhizosphere of Hypericum perforatum.</title>
        <authorList>
            <person name="Noviana Z."/>
        </authorList>
    </citation>
    <scope>NUCLEOTIDE SEQUENCE [LARGE SCALE GENOMIC DNA]</scope>
    <source>
        <strain evidence="7 8">R5913</strain>
    </source>
</reference>
<dbReference type="InterPro" id="IPR012951">
    <property type="entry name" value="BBE"/>
</dbReference>
<dbReference type="PROSITE" id="PS51387">
    <property type="entry name" value="FAD_PCMH"/>
    <property type="match status" value="1"/>
</dbReference>
<proteinExistence type="inferred from homology"/>
<organism evidence="7 8">
    <name type="scientific">Hypericibacter terrae</name>
    <dbReference type="NCBI Taxonomy" id="2602015"/>
    <lineage>
        <taxon>Bacteria</taxon>
        <taxon>Pseudomonadati</taxon>
        <taxon>Pseudomonadota</taxon>
        <taxon>Alphaproteobacteria</taxon>
        <taxon>Rhodospirillales</taxon>
        <taxon>Dongiaceae</taxon>
        <taxon>Hypericibacter</taxon>
    </lineage>
</organism>
<dbReference type="InterPro" id="IPR006093">
    <property type="entry name" value="Oxy_OxRdtase_FAD_BS"/>
</dbReference>
<dbReference type="PANTHER" id="PTHR42973">
    <property type="entry name" value="BINDING OXIDOREDUCTASE, PUTATIVE (AFU_ORTHOLOGUE AFUA_1G17690)-RELATED"/>
    <property type="match status" value="1"/>
</dbReference>
<gene>
    <name evidence="7" type="ORF">FRZ44_43770</name>
</gene>
<evidence type="ECO:0000256" key="4">
    <source>
        <dbReference type="ARBA" id="ARBA00022827"/>
    </source>
</evidence>
<evidence type="ECO:0000256" key="5">
    <source>
        <dbReference type="ARBA" id="ARBA00023002"/>
    </source>
</evidence>
<dbReference type="GO" id="GO:0016491">
    <property type="term" value="F:oxidoreductase activity"/>
    <property type="evidence" value="ECO:0007669"/>
    <property type="project" value="UniProtKB-KW"/>
</dbReference>
<dbReference type="InterPro" id="IPR036318">
    <property type="entry name" value="FAD-bd_PCMH-like_sf"/>
</dbReference>
<dbReference type="AlphaFoldDB" id="A0A5J6MQY7"/>
<dbReference type="Gene3D" id="3.30.43.10">
    <property type="entry name" value="Uridine Diphospho-n-acetylenolpyruvylglucosamine Reductase, domain 2"/>
    <property type="match status" value="1"/>
</dbReference>